<keyword evidence="5" id="KW-0406">Ion transport</keyword>
<dbReference type="Gene3D" id="1.10.3080.10">
    <property type="entry name" value="Clc chloride channel"/>
    <property type="match status" value="1"/>
</dbReference>
<evidence type="ECO:0000259" key="9">
    <source>
        <dbReference type="PROSITE" id="PS51202"/>
    </source>
</evidence>
<dbReference type="InterPro" id="IPR014743">
    <property type="entry name" value="Cl-channel_core"/>
</dbReference>
<dbReference type="SUPFAM" id="SSF81340">
    <property type="entry name" value="Clc chloride channel"/>
    <property type="match status" value="1"/>
</dbReference>
<dbReference type="CDD" id="cd01031">
    <property type="entry name" value="EriC"/>
    <property type="match status" value="1"/>
</dbReference>
<feature type="transmembrane region" description="Helical" evidence="8">
    <location>
        <begin position="155"/>
        <end position="178"/>
    </location>
</feature>
<evidence type="ECO:0000256" key="3">
    <source>
        <dbReference type="ARBA" id="ARBA00022692"/>
    </source>
</evidence>
<feature type="domain" description="RCK C-terminal" evidence="9">
    <location>
        <begin position="427"/>
        <end position="508"/>
    </location>
</feature>
<sequence>MKNEHEIKRLDGTKVIFILKGVLIGALAGVVVSLFRLLIEKMMEQIVTLYLWFRIHPLGLIPWSLVMLGIALIVGRLIKSEPNIKGSGIPQVEGTLQGDIKLNWFSVLWKKFVGGVLSVGSGLFLGREGPSIQLGAMVGQGFSEYTHASTSEKKIFISSGAAAGLGAAFNAPIAGLLFVIEEVHHHFSPLIWLTSLTAALTANLVSLNFFGLKPVLFIANVPSLPLKYYGLLILLGIILGILGYFYQVVLLSLPQLYKRSHLPEYLYGIIPFLLLIPVAFWFPHYLGGGNQIVLAIGAKNFSLSLLILLFLLRFIFSMISYGANLPGGIFLPILTLGALIGGIYGTILHQWFGIDSVLISDFAIFAMAGYFTAIGKAPLTAIILVTEMVGNITHLMPLAVCSLTAYVINDLLGGNPIYESLLERLLSGHLPSITGNKTVIEIPVTAESTLDGTMVRDFNWPEEMLLISIRRGSAEILTHGDTVMKIGDLLMILTDEGHTQIIKKQIRNRSNAAIAKKQDKAIRD</sequence>
<feature type="transmembrane region" description="Helical" evidence="8">
    <location>
        <begin position="15"/>
        <end position="39"/>
    </location>
</feature>
<dbReference type="PROSITE" id="PS51202">
    <property type="entry name" value="RCK_C"/>
    <property type="match status" value="1"/>
</dbReference>
<keyword evidence="11" id="KW-1185">Reference proteome</keyword>
<proteinExistence type="predicted"/>
<evidence type="ECO:0000256" key="2">
    <source>
        <dbReference type="ARBA" id="ARBA00022448"/>
    </source>
</evidence>
<keyword evidence="6 8" id="KW-0472">Membrane</keyword>
<dbReference type="InterPro" id="IPR006037">
    <property type="entry name" value="RCK_C"/>
</dbReference>
<reference evidence="10" key="1">
    <citation type="submission" date="2023-03" db="EMBL/GenBank/DDBJ databases">
        <authorList>
            <person name="Shen W."/>
            <person name="Cai J."/>
        </authorList>
    </citation>
    <scope>NUCLEOTIDE SEQUENCE</scope>
    <source>
        <strain evidence="10">P66-3</strain>
    </source>
</reference>
<gene>
    <name evidence="10" type="ORF">P7H27_10210</name>
</gene>
<feature type="transmembrane region" description="Helical" evidence="8">
    <location>
        <begin position="328"/>
        <end position="352"/>
    </location>
</feature>
<dbReference type="EMBL" id="JARQAJ010000006">
    <property type="protein sequence ID" value="MDT2760135.1"/>
    <property type="molecule type" value="Genomic_DNA"/>
</dbReference>
<dbReference type="Pfam" id="PF02080">
    <property type="entry name" value="TrkA_C"/>
    <property type="match status" value="1"/>
</dbReference>
<evidence type="ECO:0000256" key="7">
    <source>
        <dbReference type="ARBA" id="ARBA00023214"/>
    </source>
</evidence>
<organism evidence="10 11">
    <name type="scientific">Enterococcus xiangfangensis</name>
    <dbReference type="NCBI Taxonomy" id="1296537"/>
    <lineage>
        <taxon>Bacteria</taxon>
        <taxon>Bacillati</taxon>
        <taxon>Bacillota</taxon>
        <taxon>Bacilli</taxon>
        <taxon>Lactobacillales</taxon>
        <taxon>Enterococcaceae</taxon>
        <taxon>Enterococcus</taxon>
    </lineage>
</organism>
<dbReference type="Proteomes" id="UP001181046">
    <property type="component" value="Unassembled WGS sequence"/>
</dbReference>
<evidence type="ECO:0000313" key="11">
    <source>
        <dbReference type="Proteomes" id="UP001181046"/>
    </source>
</evidence>
<evidence type="ECO:0000313" key="10">
    <source>
        <dbReference type="EMBL" id="MDT2760135.1"/>
    </source>
</evidence>
<keyword evidence="2" id="KW-0813">Transport</keyword>
<comment type="caution">
    <text evidence="10">The sequence shown here is derived from an EMBL/GenBank/DDBJ whole genome shotgun (WGS) entry which is preliminary data.</text>
</comment>
<dbReference type="Pfam" id="PF00654">
    <property type="entry name" value="Voltage_CLC"/>
    <property type="match status" value="1"/>
</dbReference>
<evidence type="ECO:0000256" key="4">
    <source>
        <dbReference type="ARBA" id="ARBA00022989"/>
    </source>
</evidence>
<name>A0ABU3FCC9_9ENTE</name>
<evidence type="ECO:0000256" key="5">
    <source>
        <dbReference type="ARBA" id="ARBA00023065"/>
    </source>
</evidence>
<keyword evidence="4 8" id="KW-1133">Transmembrane helix</keyword>
<feature type="transmembrane region" description="Helical" evidence="8">
    <location>
        <begin position="231"/>
        <end position="253"/>
    </location>
</feature>
<comment type="subcellular location">
    <subcellularLocation>
        <location evidence="1">Membrane</location>
        <topology evidence="1">Multi-pass membrane protein</topology>
    </subcellularLocation>
</comment>
<dbReference type="InterPro" id="IPR001807">
    <property type="entry name" value="ClC"/>
</dbReference>
<dbReference type="InterPro" id="IPR036721">
    <property type="entry name" value="RCK_C_sf"/>
</dbReference>
<feature type="transmembrane region" description="Helical" evidence="8">
    <location>
        <begin position="190"/>
        <end position="211"/>
    </location>
</feature>
<evidence type="ECO:0000256" key="1">
    <source>
        <dbReference type="ARBA" id="ARBA00004141"/>
    </source>
</evidence>
<evidence type="ECO:0000256" key="8">
    <source>
        <dbReference type="SAM" id="Phobius"/>
    </source>
</evidence>
<feature type="transmembrane region" description="Helical" evidence="8">
    <location>
        <begin position="364"/>
        <end position="386"/>
    </location>
</feature>
<dbReference type="SUPFAM" id="SSF116726">
    <property type="entry name" value="TrkA C-terminal domain-like"/>
    <property type="match status" value="1"/>
</dbReference>
<protein>
    <submittedName>
        <fullName evidence="10">ClC family H(+)/Cl(-) exchange transporter</fullName>
    </submittedName>
</protein>
<feature type="transmembrane region" description="Helical" evidence="8">
    <location>
        <begin position="292"/>
        <end position="316"/>
    </location>
</feature>
<keyword evidence="7" id="KW-0868">Chloride</keyword>
<keyword evidence="3 8" id="KW-0812">Transmembrane</keyword>
<dbReference type="Gene3D" id="3.30.70.1450">
    <property type="entry name" value="Regulator of K+ conductance, C-terminal domain"/>
    <property type="match status" value="1"/>
</dbReference>
<feature type="transmembrane region" description="Helical" evidence="8">
    <location>
        <begin position="265"/>
        <end position="286"/>
    </location>
</feature>
<dbReference type="PANTHER" id="PTHR45711:SF6">
    <property type="entry name" value="CHLORIDE CHANNEL PROTEIN"/>
    <property type="match status" value="1"/>
</dbReference>
<accession>A0ABU3FCC9</accession>
<dbReference type="PRINTS" id="PR00762">
    <property type="entry name" value="CLCHANNEL"/>
</dbReference>
<feature type="transmembrane region" description="Helical" evidence="8">
    <location>
        <begin position="60"/>
        <end position="78"/>
    </location>
</feature>
<dbReference type="RefSeq" id="WP_311830220.1">
    <property type="nucleotide sequence ID" value="NZ_JARQAJ010000006.1"/>
</dbReference>
<evidence type="ECO:0000256" key="6">
    <source>
        <dbReference type="ARBA" id="ARBA00023136"/>
    </source>
</evidence>
<dbReference type="PANTHER" id="PTHR45711">
    <property type="entry name" value="CHLORIDE CHANNEL PROTEIN"/>
    <property type="match status" value="1"/>
</dbReference>